<protein>
    <submittedName>
        <fullName evidence="2">Uncharacterized protein</fullName>
    </submittedName>
</protein>
<evidence type="ECO:0000313" key="2">
    <source>
        <dbReference type="EMBL" id="TDD44422.1"/>
    </source>
</evidence>
<feature type="compositionally biased region" description="Basic and acidic residues" evidence="1">
    <location>
        <begin position="63"/>
        <end position="87"/>
    </location>
</feature>
<reference evidence="2 3" key="1">
    <citation type="submission" date="2019-03" db="EMBL/GenBank/DDBJ databases">
        <title>Draft genome sequences of novel Actinobacteria.</title>
        <authorList>
            <person name="Sahin N."/>
            <person name="Ay H."/>
            <person name="Saygin H."/>
        </authorList>
    </citation>
    <scope>NUCLEOTIDE SEQUENCE [LARGE SCALE GENOMIC DNA]</scope>
    <source>
        <strain evidence="2 3">CH32</strain>
    </source>
</reference>
<comment type="caution">
    <text evidence="2">The sequence shown here is derived from an EMBL/GenBank/DDBJ whole genome shotgun (WGS) entry which is preliminary data.</text>
</comment>
<feature type="compositionally biased region" description="Basic and acidic residues" evidence="1">
    <location>
        <begin position="168"/>
        <end position="180"/>
    </location>
</feature>
<evidence type="ECO:0000256" key="1">
    <source>
        <dbReference type="SAM" id="MobiDB-lite"/>
    </source>
</evidence>
<gene>
    <name evidence="2" type="ORF">E1286_27270</name>
</gene>
<accession>A0A4R4YLT4</accession>
<feature type="compositionally biased region" description="Basic and acidic residues" evidence="1">
    <location>
        <begin position="26"/>
        <end position="45"/>
    </location>
</feature>
<feature type="compositionally biased region" description="Basic and acidic residues" evidence="1">
    <location>
        <begin position="192"/>
        <end position="202"/>
    </location>
</feature>
<dbReference type="Proteomes" id="UP000295302">
    <property type="component" value="Unassembled WGS sequence"/>
</dbReference>
<feature type="region of interest" description="Disordered" evidence="1">
    <location>
        <begin position="1"/>
        <end position="221"/>
    </location>
</feature>
<feature type="compositionally biased region" description="Basic and acidic residues" evidence="1">
    <location>
        <begin position="212"/>
        <end position="221"/>
    </location>
</feature>
<proteinExistence type="predicted"/>
<dbReference type="AlphaFoldDB" id="A0A4R4YLT4"/>
<evidence type="ECO:0000313" key="3">
    <source>
        <dbReference type="Proteomes" id="UP000295302"/>
    </source>
</evidence>
<organism evidence="2 3">
    <name type="scientific">Nonomuraea terrae</name>
    <dbReference type="NCBI Taxonomy" id="2530383"/>
    <lineage>
        <taxon>Bacteria</taxon>
        <taxon>Bacillati</taxon>
        <taxon>Actinomycetota</taxon>
        <taxon>Actinomycetes</taxon>
        <taxon>Streptosporangiales</taxon>
        <taxon>Streptosporangiaceae</taxon>
        <taxon>Nonomuraea</taxon>
    </lineage>
</organism>
<keyword evidence="3" id="KW-1185">Reference proteome</keyword>
<name>A0A4R4YLT4_9ACTN</name>
<sequence>MPQVLGQLGRRPALAPQHGGRLAVQRRTDRRREAVVDRLPDEVVPERQPVTVPDQRAGPYGRLDVREQGAGRHAEQPRGLVHGERPPQHRARLQQPPRLGGQVAQPPSDGRAESGGQLGPLDLGNAAGHGDPALRSQPVPHLLQQERVAAAGPRELQHPRARLGPEQPRAERGRLSGIERRQRHAPGALGDESVHRGLRGERPPPQQPHRGRPGELRDEVP</sequence>
<dbReference type="EMBL" id="SMKQ01000100">
    <property type="protein sequence ID" value="TDD44422.1"/>
    <property type="molecule type" value="Genomic_DNA"/>
</dbReference>